<name>A0A2P2NKK3_RHIMU</name>
<dbReference type="AlphaFoldDB" id="A0A2P2NKK3"/>
<organism evidence="1">
    <name type="scientific">Rhizophora mucronata</name>
    <name type="common">Asiatic mangrove</name>
    <dbReference type="NCBI Taxonomy" id="61149"/>
    <lineage>
        <taxon>Eukaryota</taxon>
        <taxon>Viridiplantae</taxon>
        <taxon>Streptophyta</taxon>
        <taxon>Embryophyta</taxon>
        <taxon>Tracheophyta</taxon>
        <taxon>Spermatophyta</taxon>
        <taxon>Magnoliopsida</taxon>
        <taxon>eudicotyledons</taxon>
        <taxon>Gunneridae</taxon>
        <taxon>Pentapetalae</taxon>
        <taxon>rosids</taxon>
        <taxon>fabids</taxon>
        <taxon>Malpighiales</taxon>
        <taxon>Rhizophoraceae</taxon>
        <taxon>Rhizophora</taxon>
    </lineage>
</organism>
<proteinExistence type="predicted"/>
<dbReference type="EMBL" id="GGEC01062480">
    <property type="protein sequence ID" value="MBX42964.1"/>
    <property type="molecule type" value="Transcribed_RNA"/>
</dbReference>
<accession>A0A2P2NKK3</accession>
<evidence type="ECO:0000313" key="1">
    <source>
        <dbReference type="EMBL" id="MBX42964.1"/>
    </source>
</evidence>
<reference evidence="1" key="1">
    <citation type="submission" date="2018-02" db="EMBL/GenBank/DDBJ databases">
        <title>Rhizophora mucronata_Transcriptome.</title>
        <authorList>
            <person name="Meera S.P."/>
            <person name="Sreeshan A."/>
            <person name="Augustine A."/>
        </authorList>
    </citation>
    <scope>NUCLEOTIDE SEQUENCE</scope>
    <source>
        <tissue evidence="1">Leaf</tissue>
    </source>
</reference>
<protein>
    <submittedName>
        <fullName evidence="1">Auxin-responsive family protein</fullName>
    </submittedName>
</protein>
<sequence length="94" mass="10697">MVDIPVESVFVVLFWSQEQCENLQCCENEKSNSNVAMTSKLHATGFTSQFHASSPTGNPKNIGRDLAGNMEIKPCRIRRREGPQVSRYHNTKWK</sequence>